<comment type="caution">
    <text evidence="2">The sequence shown here is derived from an EMBL/GenBank/DDBJ whole genome shotgun (WGS) entry which is preliminary data.</text>
</comment>
<organism evidence="2 3">
    <name type="scientific">Tahibacter harae</name>
    <dbReference type="NCBI Taxonomy" id="2963937"/>
    <lineage>
        <taxon>Bacteria</taxon>
        <taxon>Pseudomonadati</taxon>
        <taxon>Pseudomonadota</taxon>
        <taxon>Gammaproteobacteria</taxon>
        <taxon>Lysobacterales</taxon>
        <taxon>Rhodanobacteraceae</taxon>
        <taxon>Tahibacter</taxon>
    </lineage>
</organism>
<evidence type="ECO:0008006" key="4">
    <source>
        <dbReference type="Google" id="ProtNLM"/>
    </source>
</evidence>
<evidence type="ECO:0000313" key="2">
    <source>
        <dbReference type="EMBL" id="MCQ4167707.1"/>
    </source>
</evidence>
<accession>A0ABT1QZI7</accession>
<keyword evidence="1" id="KW-0472">Membrane</keyword>
<dbReference type="Gene3D" id="2.60.120.1440">
    <property type="match status" value="1"/>
</dbReference>
<dbReference type="EMBL" id="JANFQO010000051">
    <property type="protein sequence ID" value="MCQ4167707.1"/>
    <property type="molecule type" value="Genomic_DNA"/>
</dbReference>
<reference evidence="2" key="1">
    <citation type="submission" date="2022-07" db="EMBL/GenBank/DDBJ databases">
        <title>Tahibacter sp., a new gammaproteobacterium isolated from the silt sample collected at pig farm.</title>
        <authorList>
            <person name="Chen H."/>
        </authorList>
    </citation>
    <scope>NUCLEOTIDE SEQUENCE</scope>
    <source>
        <strain evidence="2">P2K</strain>
    </source>
</reference>
<name>A0ABT1QZI7_9GAMM</name>
<feature type="transmembrane region" description="Helical" evidence="1">
    <location>
        <begin position="58"/>
        <end position="76"/>
    </location>
</feature>
<protein>
    <recommendedName>
        <fullName evidence="4">FecR family protein</fullName>
    </recommendedName>
</protein>
<keyword evidence="1" id="KW-1133">Transmembrane helix</keyword>
<dbReference type="Proteomes" id="UP001165498">
    <property type="component" value="Unassembled WGS sequence"/>
</dbReference>
<keyword evidence="1" id="KW-0812">Transmembrane</keyword>
<evidence type="ECO:0000313" key="3">
    <source>
        <dbReference type="Proteomes" id="UP001165498"/>
    </source>
</evidence>
<evidence type="ECO:0000256" key="1">
    <source>
        <dbReference type="SAM" id="Phobius"/>
    </source>
</evidence>
<dbReference type="RefSeq" id="WP_255916888.1">
    <property type="nucleotide sequence ID" value="NZ_JANFQO010000051.1"/>
</dbReference>
<gene>
    <name evidence="2" type="ORF">NM961_23610</name>
</gene>
<keyword evidence="3" id="KW-1185">Reference proteome</keyword>
<proteinExistence type="predicted"/>
<sequence>MTQLDDDYLWNKTGTSDPDLARLERMLAPVAWNPAVGPRVQPDRNIDRQKDHRRSLRSWYLATALAACALVIASWLQLRLTWPTDAAWAVLASEGQVDWSGDPTNGLQVGDGLTTGPDGEVRLQVARIGELSIRPQSTLRLIETRSGRHRVQLLEGEVQARVWAPPHQFGMDLPGVALWDLGCIFTVRTKADGDGLLTVQSGWIQLEDGVREVLVPEGAQVFLASNGKVGTPHHAAASPAFLEALRRIDEAAENIPPDSPLLQQLATEARTQDAITLITLLNHQPRWVDSPIFQRLGVLFPGSGVTREAVWQRDPKALDAWWDALPYPRVKHWWWQWRDALPLADPELRR</sequence>